<evidence type="ECO:0000256" key="3">
    <source>
        <dbReference type="ARBA" id="ARBA00022755"/>
    </source>
</evidence>
<feature type="binding site" evidence="4">
    <location>
        <position position="105"/>
    </location>
    <ligand>
        <name>(6R)-10-formyltetrahydrofolate</name>
        <dbReference type="ChEBI" id="CHEBI:195366"/>
    </ligand>
</feature>
<feature type="active site" description="Proton donor" evidence="4">
    <location>
        <position position="107"/>
    </location>
</feature>
<dbReference type="NCBIfam" id="TIGR00639">
    <property type="entry name" value="PurN"/>
    <property type="match status" value="1"/>
</dbReference>
<dbReference type="EC" id="2.1.2.2" evidence="4"/>
<dbReference type="SUPFAM" id="SSF53328">
    <property type="entry name" value="Formyltransferase"/>
    <property type="match status" value="1"/>
</dbReference>
<comment type="caution">
    <text evidence="4">Lacks conserved residue(s) required for the propagation of feature annotation.</text>
</comment>
<dbReference type="RefSeq" id="WP_318796460.1">
    <property type="nucleotide sequence ID" value="NZ_JARUJP010000001.1"/>
</dbReference>
<dbReference type="CDD" id="cd08645">
    <property type="entry name" value="FMT_core_GART"/>
    <property type="match status" value="1"/>
</dbReference>
<comment type="similarity">
    <text evidence="4">Belongs to the GART family.</text>
</comment>
<evidence type="ECO:0000256" key="2">
    <source>
        <dbReference type="ARBA" id="ARBA00022679"/>
    </source>
</evidence>
<protein>
    <recommendedName>
        <fullName evidence="4">Phosphoribosylglycinamide formyltransferase</fullName>
        <ecNumber evidence="4">2.1.2.2</ecNumber>
    </recommendedName>
    <alternativeName>
        <fullName evidence="4">5'-phosphoribosylglycinamide transformylase</fullName>
    </alternativeName>
    <alternativeName>
        <fullName evidence="4">GAR transformylase</fullName>
        <shortName evidence="4">GART</shortName>
    </alternativeName>
</protein>
<organism evidence="6 7">
    <name type="scientific">Clostridium tanneri</name>
    <dbReference type="NCBI Taxonomy" id="3037988"/>
    <lineage>
        <taxon>Bacteria</taxon>
        <taxon>Bacillati</taxon>
        <taxon>Bacillota</taxon>
        <taxon>Clostridia</taxon>
        <taxon>Eubacteriales</taxon>
        <taxon>Clostridiaceae</taxon>
        <taxon>Clostridium</taxon>
    </lineage>
</organism>
<reference evidence="6 7" key="1">
    <citation type="submission" date="2023-04" db="EMBL/GenBank/DDBJ databases">
        <title>Clostridium tannerae sp. nov., isolated from the fecal material of an alpaca.</title>
        <authorList>
            <person name="Miller S."/>
            <person name="Hendry M."/>
            <person name="King J."/>
            <person name="Sankaranarayanan K."/>
            <person name="Lawson P.A."/>
        </authorList>
    </citation>
    <scope>NUCLEOTIDE SEQUENCE [LARGE SCALE GENOMIC DNA]</scope>
    <source>
        <strain evidence="6 7">A1-XYC3</strain>
    </source>
</reference>
<dbReference type="HAMAP" id="MF_01930">
    <property type="entry name" value="PurN"/>
    <property type="match status" value="1"/>
</dbReference>
<keyword evidence="7" id="KW-1185">Reference proteome</keyword>
<dbReference type="PANTHER" id="PTHR43369">
    <property type="entry name" value="PHOSPHORIBOSYLGLYCINAMIDE FORMYLTRANSFERASE"/>
    <property type="match status" value="1"/>
</dbReference>
<evidence type="ECO:0000313" key="6">
    <source>
        <dbReference type="EMBL" id="MDW8799774.1"/>
    </source>
</evidence>
<dbReference type="Gene3D" id="3.40.50.170">
    <property type="entry name" value="Formyl transferase, N-terminal domain"/>
    <property type="match status" value="1"/>
</dbReference>
<dbReference type="EMBL" id="JARUJP010000001">
    <property type="protein sequence ID" value="MDW8799774.1"/>
    <property type="molecule type" value="Genomic_DNA"/>
</dbReference>
<dbReference type="PANTHER" id="PTHR43369:SF2">
    <property type="entry name" value="PHOSPHORIBOSYLGLYCINAMIDE FORMYLTRANSFERASE"/>
    <property type="match status" value="1"/>
</dbReference>
<proteinExistence type="inferred from homology"/>
<feature type="binding site" evidence="4">
    <location>
        <position position="60"/>
    </location>
    <ligand>
        <name>(6R)-10-formyltetrahydrofolate</name>
        <dbReference type="ChEBI" id="CHEBI:195366"/>
    </ligand>
</feature>
<dbReference type="Proteomes" id="UP001281656">
    <property type="component" value="Unassembled WGS sequence"/>
</dbReference>
<keyword evidence="2 4" id="KW-0808">Transferase</keyword>
<accession>A0ABU4JNR2</accession>
<feature type="site" description="Raises pKa of active site His" evidence="4">
    <location>
        <position position="148"/>
    </location>
</feature>
<evidence type="ECO:0000256" key="1">
    <source>
        <dbReference type="ARBA" id="ARBA00005054"/>
    </source>
</evidence>
<dbReference type="InterPro" id="IPR004607">
    <property type="entry name" value="GART"/>
</dbReference>
<comment type="catalytic activity">
    <reaction evidence="4">
        <text>N(1)-(5-phospho-beta-D-ribosyl)glycinamide + (6R)-10-formyltetrahydrofolate = N(2)-formyl-N(1)-(5-phospho-beta-D-ribosyl)glycinamide + (6S)-5,6,7,8-tetrahydrofolate + H(+)</text>
        <dbReference type="Rhea" id="RHEA:15053"/>
        <dbReference type="ChEBI" id="CHEBI:15378"/>
        <dbReference type="ChEBI" id="CHEBI:57453"/>
        <dbReference type="ChEBI" id="CHEBI:143788"/>
        <dbReference type="ChEBI" id="CHEBI:147286"/>
        <dbReference type="ChEBI" id="CHEBI:195366"/>
        <dbReference type="EC" id="2.1.2.2"/>
    </reaction>
</comment>
<dbReference type="GO" id="GO:0004644">
    <property type="term" value="F:phosphoribosylglycinamide formyltransferase activity"/>
    <property type="evidence" value="ECO:0007669"/>
    <property type="project" value="UniProtKB-EC"/>
</dbReference>
<comment type="caution">
    <text evidence="6">The sequence shown here is derived from an EMBL/GenBank/DDBJ whole genome shotgun (WGS) entry which is preliminary data.</text>
</comment>
<evidence type="ECO:0000259" key="5">
    <source>
        <dbReference type="Pfam" id="PF00551"/>
    </source>
</evidence>
<dbReference type="InterPro" id="IPR036477">
    <property type="entry name" value="Formyl_transf_N_sf"/>
</dbReference>
<gene>
    <name evidence="4 6" type="primary">purN</name>
    <name evidence="6" type="ORF">P8V03_01225</name>
</gene>
<comment type="function">
    <text evidence="4">Catalyzes the transfer of a formyl group from 10-formyltetrahydrofolate to 5-phospho-ribosyl-glycinamide (GAR), producing 5-phospho-ribosyl-N-formylglycinamide (FGAR) and tetrahydrofolate.</text>
</comment>
<keyword evidence="3 4" id="KW-0658">Purine biosynthesis</keyword>
<evidence type="ECO:0000256" key="4">
    <source>
        <dbReference type="HAMAP-Rule" id="MF_01930"/>
    </source>
</evidence>
<feature type="binding site" evidence="4">
    <location>
        <begin position="12"/>
        <end position="14"/>
    </location>
    <ligand>
        <name>N(1)-(5-phospho-beta-D-ribosyl)glycinamide</name>
        <dbReference type="ChEBI" id="CHEBI:143788"/>
    </ligand>
</feature>
<evidence type="ECO:0000313" key="7">
    <source>
        <dbReference type="Proteomes" id="UP001281656"/>
    </source>
</evidence>
<dbReference type="Pfam" id="PF00551">
    <property type="entry name" value="Formyl_trans_N"/>
    <property type="match status" value="1"/>
</dbReference>
<sequence length="204" mass="22697">MFNIAVLVSGGGTNLQSIIDSVNIGYLSNCSIKAVISDRDNVYALERCRKHNINTYIIDRSLYKDKVSDKILELLEGKIDLIVCAGWLSILEGKLISKFKNKIINIHPSLIPSFCGEGMYGIKVHQKAIEYGVKLSGCTVHFIDEGTDTGPIIVQKTVPVYADDTAENLQKRVLDEEHRALPEAIKLISQEKVKVKGRKVIIED</sequence>
<feature type="domain" description="Formyl transferase N-terminal" evidence="5">
    <location>
        <begin position="3"/>
        <end position="185"/>
    </location>
</feature>
<name>A0ABU4JNR2_9CLOT</name>
<dbReference type="InterPro" id="IPR002376">
    <property type="entry name" value="Formyl_transf_N"/>
</dbReference>
<comment type="pathway">
    <text evidence="1 4">Purine metabolism; IMP biosynthesis via de novo pathway; N(2)-formyl-N(1)-(5-phospho-D-ribosyl)glycinamide from N(1)-(5-phospho-D-ribosyl)glycinamide (10-formyl THF route): step 1/1.</text>
</comment>